<reference evidence="9" key="1">
    <citation type="submission" date="2013-07" db="EMBL/GenBank/DDBJ databases">
        <title>Midgut Transcriptome Profiling of Anoplphora glabripennis, a Lignocellulose Degrading, Wood-Boring Cerambycid.</title>
        <authorList>
            <person name="Scully E.D."/>
            <person name="Hoover K."/>
            <person name="Carlson J.E."/>
            <person name="Tien M."/>
            <person name="Geib S.M."/>
        </authorList>
    </citation>
    <scope>NUCLEOTIDE SEQUENCE</scope>
</reference>
<feature type="domain" description="Carboxylesterase type B" evidence="8">
    <location>
        <begin position="27"/>
        <end position="503"/>
    </location>
</feature>
<evidence type="ECO:0000256" key="4">
    <source>
        <dbReference type="ARBA" id="ARBA00022801"/>
    </source>
</evidence>
<evidence type="ECO:0000259" key="8">
    <source>
        <dbReference type="Pfam" id="PF00135"/>
    </source>
</evidence>
<dbReference type="EC" id="3.1.1.-" evidence="7"/>
<evidence type="ECO:0000313" key="9">
    <source>
        <dbReference type="EMBL" id="JAB63319.1"/>
    </source>
</evidence>
<sequence length="504" mass="55909">MFLEMKICATLLILINVKTSFAQEDEVPVVKLPQGQIQGHTLRSSLGNKLYYAFQEIPYAAPPIGTLRFKEPTEPEKWKGIKNTTHNTRSCYINGYTVEIAPGVTESEDCLYLNVYTPVKPGSNSSIPVLFWIHGGGFYFGDGTFPVYGPQYLIDFDVVIVTINYRLGAFGFLTTEDDVIPGNIGLKDQHFALQWTYSNINLFGGDPKQITIVGESAGGASVGYHLISKKTAGLIAGAIRQSGTAICSFGYQPNGNYYAFEMGKALNKNFTSEKSSDLLKLLQDADAEDINEISLEVPEDKERRIGGGSLVWVPVVESEKLDGAFITGPMHNDIKEGNVNKVPVMIGYNSEEEIVFGSVDDFKEKAAKLDADDSQIVGNAYNINETNKETAGQQLKKLYTKTTFEDNLSALVKFKTDSDFSTPIIQHAELHSSLADVYLYQFSYKGMMGFLNTSIEGVDAVGHAEDVKYLWHVDGLDDFSSYSIGDRLTQRRLLKLWSNFVKHR</sequence>
<proteinExistence type="inferred from homology"/>
<evidence type="ECO:0000256" key="7">
    <source>
        <dbReference type="RuleBase" id="RU361235"/>
    </source>
</evidence>
<dbReference type="PROSITE" id="PS00941">
    <property type="entry name" value="CARBOXYLESTERASE_B_2"/>
    <property type="match status" value="1"/>
</dbReference>
<dbReference type="PANTHER" id="PTHR11559">
    <property type="entry name" value="CARBOXYLESTERASE"/>
    <property type="match status" value="1"/>
</dbReference>
<organism evidence="9">
    <name type="scientific">Anoplophora glabripennis</name>
    <name type="common">Asian longhorn beetle</name>
    <name type="synonym">Anoplophora nobilis</name>
    <dbReference type="NCBI Taxonomy" id="217634"/>
    <lineage>
        <taxon>Eukaryota</taxon>
        <taxon>Metazoa</taxon>
        <taxon>Ecdysozoa</taxon>
        <taxon>Arthropoda</taxon>
        <taxon>Hexapoda</taxon>
        <taxon>Insecta</taxon>
        <taxon>Pterygota</taxon>
        <taxon>Neoptera</taxon>
        <taxon>Endopterygota</taxon>
        <taxon>Coleoptera</taxon>
        <taxon>Polyphaga</taxon>
        <taxon>Cucujiformia</taxon>
        <taxon>Chrysomeloidea</taxon>
        <taxon>Cerambycidae</taxon>
        <taxon>Lamiinae</taxon>
        <taxon>Lamiini</taxon>
        <taxon>Anoplophora</taxon>
    </lineage>
</organism>
<keyword evidence="3" id="KW-0719">Serine esterase</keyword>
<dbReference type="SUPFAM" id="SSF53474">
    <property type="entry name" value="alpha/beta-Hydrolases"/>
    <property type="match status" value="1"/>
</dbReference>
<protein>
    <recommendedName>
        <fullName evidence="7">Carboxylic ester hydrolase</fullName>
        <ecNumber evidence="7">3.1.1.-</ecNumber>
    </recommendedName>
</protein>
<evidence type="ECO:0000256" key="5">
    <source>
        <dbReference type="ARBA" id="ARBA00023157"/>
    </source>
</evidence>
<dbReference type="ESTHER" id="anogl-v5gh33">
    <property type="family name" value="Carb_B_Arthropoda"/>
</dbReference>
<dbReference type="Gene3D" id="3.40.50.1820">
    <property type="entry name" value="alpha/beta hydrolase"/>
    <property type="match status" value="1"/>
</dbReference>
<keyword evidence="4 7" id="KW-0378">Hydrolase</keyword>
<dbReference type="PROSITE" id="PS00122">
    <property type="entry name" value="CARBOXYLESTERASE_B_1"/>
    <property type="match status" value="1"/>
</dbReference>
<accession>V5GH33</accession>
<dbReference type="InterPro" id="IPR002018">
    <property type="entry name" value="CarbesteraseB"/>
</dbReference>
<evidence type="ECO:0000256" key="3">
    <source>
        <dbReference type="ARBA" id="ARBA00022487"/>
    </source>
</evidence>
<evidence type="ECO:0000256" key="6">
    <source>
        <dbReference type="ARBA" id="ARBA00023180"/>
    </source>
</evidence>
<evidence type="ECO:0000256" key="2">
    <source>
        <dbReference type="ARBA" id="ARBA00010515"/>
    </source>
</evidence>
<dbReference type="InterPro" id="IPR029058">
    <property type="entry name" value="AB_hydrolase_fold"/>
</dbReference>
<dbReference type="InterPro" id="IPR019826">
    <property type="entry name" value="Carboxylesterase_B_AS"/>
</dbReference>
<evidence type="ECO:0000256" key="1">
    <source>
        <dbReference type="ARBA" id="ARBA00005964"/>
    </source>
</evidence>
<dbReference type="InterPro" id="IPR002168">
    <property type="entry name" value="Lipase_GDXG_HIS_AS"/>
</dbReference>
<dbReference type="PROSITE" id="PS01173">
    <property type="entry name" value="LIPASE_GDXG_HIS"/>
    <property type="match status" value="1"/>
</dbReference>
<dbReference type="AlphaFoldDB" id="V5GH33"/>
<keyword evidence="6" id="KW-0325">Glycoprotein</keyword>
<dbReference type="InterPro" id="IPR019819">
    <property type="entry name" value="Carboxylesterase_B_CS"/>
</dbReference>
<dbReference type="EMBL" id="GALX01005147">
    <property type="protein sequence ID" value="JAB63319.1"/>
    <property type="molecule type" value="Transcribed_RNA"/>
</dbReference>
<name>V5GH33_ANOGL</name>
<comment type="similarity">
    <text evidence="2">Belongs to the 'GDXG' lipolytic enzyme family.</text>
</comment>
<keyword evidence="5" id="KW-1015">Disulfide bond</keyword>
<dbReference type="GO" id="GO:0052689">
    <property type="term" value="F:carboxylic ester hydrolase activity"/>
    <property type="evidence" value="ECO:0007669"/>
    <property type="project" value="UniProtKB-KW"/>
</dbReference>
<dbReference type="Pfam" id="PF00135">
    <property type="entry name" value="COesterase"/>
    <property type="match status" value="1"/>
</dbReference>
<gene>
    <name evidence="9" type="primary">EST6</name>
</gene>
<feature type="chain" id="PRO_5005148774" description="Carboxylic ester hydrolase" evidence="7">
    <location>
        <begin position="23"/>
        <end position="504"/>
    </location>
</feature>
<feature type="signal peptide" evidence="7">
    <location>
        <begin position="1"/>
        <end position="22"/>
    </location>
</feature>
<comment type="similarity">
    <text evidence="1 7">Belongs to the type-B carboxylesterase/lipase family.</text>
</comment>
<dbReference type="InterPro" id="IPR050309">
    <property type="entry name" value="Type-B_Carboxylest/Lipase"/>
</dbReference>
<keyword evidence="7" id="KW-0732">Signal</keyword>